<dbReference type="Pfam" id="PF04203">
    <property type="entry name" value="Sortase"/>
    <property type="match status" value="1"/>
</dbReference>
<dbReference type="InterPro" id="IPR042001">
    <property type="entry name" value="Sortase_F"/>
</dbReference>
<comment type="caution">
    <text evidence="3">The sequence shown here is derived from an EMBL/GenBank/DDBJ whole genome shotgun (WGS) entry which is preliminary data.</text>
</comment>
<sequence length="227" mass="24111">MTGTTRTRGFVVAAVVFAAVAATLLVLGLSRQEPEPPPPPSRSQSERDVPAPSDAPSGGGKEEGEDGGEEARGPVLPESEPVRISIPSIDVSSPLVDLGRQSNGAMETPQDHEKAGWYTPGPTPGERGPAVIAGHVTWDGEQSVFFALGKLGAGDRVDVLREDGRKATFEVERVERYPKNDFPTLEVYRNLDHAGLRLITCGGAYDEEERSYSDNVVVFASLADGAA</sequence>
<dbReference type="Gene3D" id="2.40.260.10">
    <property type="entry name" value="Sortase"/>
    <property type="match status" value="1"/>
</dbReference>
<reference evidence="4" key="1">
    <citation type="submission" date="2023-07" db="EMBL/GenBank/DDBJ databases">
        <title>30 novel species of actinomycetes from the DSMZ collection.</title>
        <authorList>
            <person name="Nouioui I."/>
        </authorList>
    </citation>
    <scope>NUCLEOTIDE SEQUENCE [LARGE SCALE GENOMIC DNA]</scope>
    <source>
        <strain evidence="4">DSM 42041</strain>
    </source>
</reference>
<feature type="region of interest" description="Disordered" evidence="2">
    <location>
        <begin position="100"/>
        <end position="123"/>
    </location>
</feature>
<evidence type="ECO:0000313" key="4">
    <source>
        <dbReference type="Proteomes" id="UP001183414"/>
    </source>
</evidence>
<accession>A0ABU2NU54</accession>
<dbReference type="Proteomes" id="UP001183414">
    <property type="component" value="Unassembled WGS sequence"/>
</dbReference>
<feature type="region of interest" description="Disordered" evidence="2">
    <location>
        <begin position="29"/>
        <end position="88"/>
    </location>
</feature>
<dbReference type="InterPro" id="IPR023365">
    <property type="entry name" value="Sortase_dom-sf"/>
</dbReference>
<keyword evidence="4" id="KW-1185">Reference proteome</keyword>
<evidence type="ECO:0000256" key="1">
    <source>
        <dbReference type="ARBA" id="ARBA00022801"/>
    </source>
</evidence>
<gene>
    <name evidence="3" type="ORF">RM572_17325</name>
</gene>
<evidence type="ECO:0000313" key="3">
    <source>
        <dbReference type="EMBL" id="MDT0380517.1"/>
    </source>
</evidence>
<protein>
    <submittedName>
        <fullName evidence="3">Class F sortase</fullName>
    </submittedName>
</protein>
<proteinExistence type="predicted"/>
<keyword evidence="1" id="KW-0378">Hydrolase</keyword>
<dbReference type="EMBL" id="JAVREQ010000015">
    <property type="protein sequence ID" value="MDT0380517.1"/>
    <property type="molecule type" value="Genomic_DNA"/>
</dbReference>
<dbReference type="InterPro" id="IPR005754">
    <property type="entry name" value="Sortase"/>
</dbReference>
<dbReference type="RefSeq" id="WP_311674267.1">
    <property type="nucleotide sequence ID" value="NZ_JAVREQ010000015.1"/>
</dbReference>
<dbReference type="NCBIfam" id="NF033748">
    <property type="entry name" value="class_F_sortase"/>
    <property type="match status" value="1"/>
</dbReference>
<organism evidence="3 4">
    <name type="scientific">Streptomyces hazeniae</name>
    <dbReference type="NCBI Taxonomy" id="3075538"/>
    <lineage>
        <taxon>Bacteria</taxon>
        <taxon>Bacillati</taxon>
        <taxon>Actinomycetota</taxon>
        <taxon>Actinomycetes</taxon>
        <taxon>Kitasatosporales</taxon>
        <taxon>Streptomycetaceae</taxon>
        <taxon>Streptomyces</taxon>
    </lineage>
</organism>
<dbReference type="SUPFAM" id="SSF63817">
    <property type="entry name" value="Sortase"/>
    <property type="match status" value="1"/>
</dbReference>
<name>A0ABU2NU54_9ACTN</name>
<dbReference type="CDD" id="cd05829">
    <property type="entry name" value="Sortase_F"/>
    <property type="match status" value="1"/>
</dbReference>
<evidence type="ECO:0000256" key="2">
    <source>
        <dbReference type="SAM" id="MobiDB-lite"/>
    </source>
</evidence>